<comment type="caution">
    <text evidence="2">The sequence shown here is derived from an EMBL/GenBank/DDBJ whole genome shotgun (WGS) entry which is preliminary data.</text>
</comment>
<dbReference type="Proteomes" id="UP000823630">
    <property type="component" value="Unassembled WGS sequence"/>
</dbReference>
<evidence type="ECO:0000313" key="2">
    <source>
        <dbReference type="EMBL" id="MBO8425225.1"/>
    </source>
</evidence>
<dbReference type="Gene3D" id="1.10.3990.20">
    <property type="entry name" value="protein bp1543"/>
    <property type="match status" value="1"/>
</dbReference>
<gene>
    <name evidence="2" type="ORF">IAC69_01965</name>
</gene>
<accession>A0A9D9GS60</accession>
<evidence type="ECO:0000313" key="3">
    <source>
        <dbReference type="Proteomes" id="UP000823630"/>
    </source>
</evidence>
<proteinExistence type="predicted"/>
<dbReference type="InterPro" id="IPR027373">
    <property type="entry name" value="RHH_dom"/>
</dbReference>
<dbReference type="Pfam" id="PF13467">
    <property type="entry name" value="RHH_4"/>
    <property type="match status" value="1"/>
</dbReference>
<name>A0A9D9GS60_9PROT</name>
<protein>
    <submittedName>
        <fullName evidence="2">Ribbon-helix-helix domain-containing protein</fullName>
    </submittedName>
</protein>
<sequence length="66" mass="7356">MKKLSVSLSGHHTSISMEPEFIDALHKIALRQKKSVASIIAQIDSTRTPDTNLSSAIRIWVLKNIK</sequence>
<organism evidence="2 3">
    <name type="scientific">Candidatus Enterousia avistercoris</name>
    <dbReference type="NCBI Taxonomy" id="2840788"/>
    <lineage>
        <taxon>Bacteria</taxon>
        <taxon>Pseudomonadati</taxon>
        <taxon>Pseudomonadota</taxon>
        <taxon>Alphaproteobacteria</taxon>
        <taxon>Candidatus Enterousia</taxon>
    </lineage>
</organism>
<reference evidence="2" key="1">
    <citation type="submission" date="2020-10" db="EMBL/GenBank/DDBJ databases">
        <authorList>
            <person name="Gilroy R."/>
        </authorList>
    </citation>
    <scope>NUCLEOTIDE SEQUENCE</scope>
    <source>
        <strain evidence="2">8207</strain>
    </source>
</reference>
<reference evidence="2" key="2">
    <citation type="journal article" date="2021" name="PeerJ">
        <title>Extensive microbial diversity within the chicken gut microbiome revealed by metagenomics and culture.</title>
        <authorList>
            <person name="Gilroy R."/>
            <person name="Ravi A."/>
            <person name="Getino M."/>
            <person name="Pursley I."/>
            <person name="Horton D.L."/>
            <person name="Alikhan N.F."/>
            <person name="Baker D."/>
            <person name="Gharbi K."/>
            <person name="Hall N."/>
            <person name="Watson M."/>
            <person name="Adriaenssens E.M."/>
            <person name="Foster-Nyarko E."/>
            <person name="Jarju S."/>
            <person name="Secka A."/>
            <person name="Antonio M."/>
            <person name="Oren A."/>
            <person name="Chaudhuri R.R."/>
            <person name="La Ragione R."/>
            <person name="Hildebrand F."/>
            <person name="Pallen M.J."/>
        </authorList>
    </citation>
    <scope>NUCLEOTIDE SEQUENCE</scope>
    <source>
        <strain evidence="2">8207</strain>
    </source>
</reference>
<evidence type="ECO:0000259" key="1">
    <source>
        <dbReference type="Pfam" id="PF13467"/>
    </source>
</evidence>
<dbReference type="EMBL" id="JADINC010000028">
    <property type="protein sequence ID" value="MBO8425225.1"/>
    <property type="molecule type" value="Genomic_DNA"/>
</dbReference>
<dbReference type="AlphaFoldDB" id="A0A9D9GS60"/>
<dbReference type="InterPro" id="IPR038268">
    <property type="entry name" value="RHH_sf"/>
</dbReference>
<feature type="domain" description="Ribbon-helix-helix" evidence="1">
    <location>
        <begin position="2"/>
        <end position="64"/>
    </location>
</feature>